<name>A0AAQ3NNH4_VIGMU</name>
<keyword evidence="1" id="KW-1133">Transmembrane helix</keyword>
<keyword evidence="1" id="KW-0812">Transmembrane</keyword>
<dbReference type="PANTHER" id="PTHR46431">
    <property type="entry name" value="EXPRESSED PROTEIN"/>
    <property type="match status" value="1"/>
</dbReference>
<evidence type="ECO:0000256" key="1">
    <source>
        <dbReference type="SAM" id="Phobius"/>
    </source>
</evidence>
<evidence type="ECO:0000313" key="4">
    <source>
        <dbReference type="Proteomes" id="UP001374535"/>
    </source>
</evidence>
<dbReference type="EMBL" id="CP144696">
    <property type="protein sequence ID" value="WVZ12387.1"/>
    <property type="molecule type" value="Genomic_DNA"/>
</dbReference>
<feature type="transmembrane region" description="Helical" evidence="1">
    <location>
        <begin position="264"/>
        <end position="286"/>
    </location>
</feature>
<proteinExistence type="predicted"/>
<reference evidence="3 4" key="1">
    <citation type="journal article" date="2023" name="Life. Sci Alliance">
        <title>Evolutionary insights into 3D genome organization and epigenetic landscape of Vigna mungo.</title>
        <authorList>
            <person name="Junaid A."/>
            <person name="Singh B."/>
            <person name="Bhatia S."/>
        </authorList>
    </citation>
    <scope>NUCLEOTIDE SEQUENCE [LARGE SCALE GENOMIC DNA]</scope>
    <source>
        <strain evidence="3">Urdbean</strain>
    </source>
</reference>
<gene>
    <name evidence="3" type="ORF">V8G54_016917</name>
</gene>
<evidence type="ECO:0000259" key="2">
    <source>
        <dbReference type="Pfam" id="PF09335"/>
    </source>
</evidence>
<keyword evidence="4" id="KW-1185">Reference proteome</keyword>
<feature type="transmembrane region" description="Helical" evidence="1">
    <location>
        <begin position="149"/>
        <end position="167"/>
    </location>
</feature>
<dbReference type="PANTHER" id="PTHR46431:SF5">
    <property type="entry name" value="EXPRESSED PROTEIN"/>
    <property type="match status" value="1"/>
</dbReference>
<protein>
    <recommendedName>
        <fullName evidence="2">VTT domain-containing protein</fullName>
    </recommendedName>
</protein>
<dbReference type="Pfam" id="PF09335">
    <property type="entry name" value="VTT_dom"/>
    <property type="match status" value="1"/>
</dbReference>
<evidence type="ECO:0000313" key="3">
    <source>
        <dbReference type="EMBL" id="WVZ12387.1"/>
    </source>
</evidence>
<dbReference type="AlphaFoldDB" id="A0AAQ3NNH4"/>
<feature type="transmembrane region" description="Helical" evidence="1">
    <location>
        <begin position="307"/>
        <end position="328"/>
    </location>
</feature>
<feature type="transmembrane region" description="Helical" evidence="1">
    <location>
        <begin position="179"/>
        <end position="203"/>
    </location>
</feature>
<sequence>MLLAYNDGIESLPAGISKMTEESSEVLEKHAGSGSHARGDSEYVRLVIPDEPRAVESEILLPRAESRLKSFWWWIKSFLWCVVIVILAFILIRWGVPLLFEKVTSEHDIEKEDCSIDIFATPKSKFRLYISGLVIYPFMEWEATAFGRPVLAMILVASLALFPVFLIPSGPSMWLTGMIFGYGLGFVIIMVGTTIGMVLPYLIGLPFRDRIHRWLKRWPRNAAMIKLAGEGNWFHQFQVVALFRVSPFPYTIFNYAVVVTNMRFWPYLCGSVAGMVPEAFIYIYSGRLLKTLADAQHRRHHMTTVEIVYNVISFIIAIITTIAFTVYAKRTLDELKLTGLNEEVTSVSEKGCFEMEKLPLERPKHPSWLKFSSTVDVDASYQVFNGNAIFINCISFTCMHQCRHEEHHMAPDSMEYMKEHSAVLKLEYKISTAFSNEMRLVAASGLEELVPTSSTLIHTCFVGIEATVYTNQSII</sequence>
<organism evidence="3 4">
    <name type="scientific">Vigna mungo</name>
    <name type="common">Black gram</name>
    <name type="synonym">Phaseolus mungo</name>
    <dbReference type="NCBI Taxonomy" id="3915"/>
    <lineage>
        <taxon>Eukaryota</taxon>
        <taxon>Viridiplantae</taxon>
        <taxon>Streptophyta</taxon>
        <taxon>Embryophyta</taxon>
        <taxon>Tracheophyta</taxon>
        <taxon>Spermatophyta</taxon>
        <taxon>Magnoliopsida</taxon>
        <taxon>eudicotyledons</taxon>
        <taxon>Gunneridae</taxon>
        <taxon>Pentapetalae</taxon>
        <taxon>rosids</taxon>
        <taxon>fabids</taxon>
        <taxon>Fabales</taxon>
        <taxon>Fabaceae</taxon>
        <taxon>Papilionoideae</taxon>
        <taxon>50 kb inversion clade</taxon>
        <taxon>NPAAA clade</taxon>
        <taxon>indigoferoid/millettioid clade</taxon>
        <taxon>Phaseoleae</taxon>
        <taxon>Vigna</taxon>
    </lineage>
</organism>
<feature type="domain" description="VTT" evidence="2">
    <location>
        <begin position="167"/>
        <end position="287"/>
    </location>
</feature>
<dbReference type="Proteomes" id="UP001374535">
    <property type="component" value="Chromosome 5"/>
</dbReference>
<keyword evidence="1" id="KW-0472">Membrane</keyword>
<dbReference type="InterPro" id="IPR032816">
    <property type="entry name" value="VTT_dom"/>
</dbReference>
<feature type="transmembrane region" description="Helical" evidence="1">
    <location>
        <begin position="71"/>
        <end position="92"/>
    </location>
</feature>
<accession>A0AAQ3NNH4</accession>